<evidence type="ECO:0000313" key="6">
    <source>
        <dbReference type="Proteomes" id="UP001530400"/>
    </source>
</evidence>
<protein>
    <recommendedName>
        <fullName evidence="4">PUM-HD domain-containing protein</fullName>
    </recommendedName>
</protein>
<dbReference type="AlphaFoldDB" id="A0ABD3NDD8"/>
<feature type="compositionally biased region" description="Polar residues" evidence="3">
    <location>
        <begin position="173"/>
        <end position="184"/>
    </location>
</feature>
<feature type="repeat" description="Pumilio" evidence="2">
    <location>
        <begin position="572"/>
        <end position="610"/>
    </location>
</feature>
<dbReference type="InterPro" id="IPR033133">
    <property type="entry name" value="PUM-HD"/>
</dbReference>
<feature type="region of interest" description="Disordered" evidence="3">
    <location>
        <begin position="50"/>
        <end position="148"/>
    </location>
</feature>
<gene>
    <name evidence="5" type="ORF">ACHAWO_002776</name>
</gene>
<dbReference type="InterPro" id="IPR016024">
    <property type="entry name" value="ARM-type_fold"/>
</dbReference>
<accession>A0ABD3NDD8</accession>
<dbReference type="InterPro" id="IPR033712">
    <property type="entry name" value="Pumilio_RNA-bd"/>
</dbReference>
<name>A0ABD3NDD8_9STRA</name>
<feature type="compositionally biased region" description="Acidic residues" evidence="3">
    <location>
        <begin position="116"/>
        <end position="125"/>
    </location>
</feature>
<evidence type="ECO:0000259" key="4">
    <source>
        <dbReference type="PROSITE" id="PS50303"/>
    </source>
</evidence>
<keyword evidence="6" id="KW-1185">Reference proteome</keyword>
<organism evidence="5 6">
    <name type="scientific">Cyclotella atomus</name>
    <dbReference type="NCBI Taxonomy" id="382360"/>
    <lineage>
        <taxon>Eukaryota</taxon>
        <taxon>Sar</taxon>
        <taxon>Stramenopiles</taxon>
        <taxon>Ochrophyta</taxon>
        <taxon>Bacillariophyta</taxon>
        <taxon>Coscinodiscophyceae</taxon>
        <taxon>Thalassiosirophycidae</taxon>
        <taxon>Stephanodiscales</taxon>
        <taxon>Stephanodiscaceae</taxon>
        <taxon>Cyclotella</taxon>
    </lineage>
</organism>
<feature type="repeat" description="Pumilio" evidence="2">
    <location>
        <begin position="771"/>
        <end position="807"/>
    </location>
</feature>
<feature type="domain" description="PUM-HD" evidence="4">
    <location>
        <begin position="515"/>
        <end position="884"/>
    </location>
</feature>
<feature type="repeat" description="Pumilio" evidence="2">
    <location>
        <begin position="699"/>
        <end position="734"/>
    </location>
</feature>
<comment type="caution">
    <text evidence="5">The sequence shown here is derived from an EMBL/GenBank/DDBJ whole genome shotgun (WGS) entry which is preliminary data.</text>
</comment>
<dbReference type="Proteomes" id="UP001530400">
    <property type="component" value="Unassembled WGS sequence"/>
</dbReference>
<sequence>MDTTNNLFETSDAVQDILSPPSNKQSSDRYLNANMFGLNLSRSQSAAPMFSSLSSSVSPPRSGRFGSHMPPGGRSESFGETGRGKIDTSDGGLDGGFLFGGPATNPNRSRRNFFDSNDDNEDDDMIPGFIKRPASTGGIDRNYNNDSDRDVNSILETLGLTTLDSTEDIGPPSNGSVGSRSGPSTPKKFFEDDSMIRHQGENVSSSSKASKYFTRDLSNEEEVGASHPSFHGYSNNDYGGHNNGSSSFQGGGQSMQQQAQQQPMYQQFGQQQQPSAQFDSHQQQWGAHDSQQQMYYNQQPSQYLHQPPPQLETVMPGSQHTMYQMNSPTAQNVHPRQFSYEYQQQQNQQQPHILIQQGGGAPTMAYSPHQQPQFISLVPIQTAHHPQVINGHSAYAYVQYGPDGTMQLHPQPAAPATFIMGPHGQPIALAQVPMTAAGMGFPAALGTSPPNGGMIHNLGSPRTPSRGGGIKSDRGLRTPSTPNGMGKMRGNGLSSPRGGKRGDKNVVVPCRMGPVAAGLLNEIRAAKSRNQWTIHDISGHVIEFCLDQNGSRFIQQRLEVADVIEKRAVIDEVVPSINELQNDVFGNYVIQKLFEFGNDEIKVDLKNTLKGNMMLLSLQMYGCRVIQKALESLGYDDLCELLTEFKQNVLICIQDQNGNHVMQKCIEVISTKAKEAEFQSGQAGVAVTMAKSIQFIVDDVLANVESLCCHPYGCRVLQRMLEHCVECQKMATLDEIQLCHKTLMDDQYGNYVIQHVLQYGRDSDRDSLLEIIVENDLLKLSRQKFASNVVEKLLKYGNSYQRNGIVREMLKVVQDDALNGESSGSTVVLLMVRDAYANYVVQTAIDVVPEGAEKRMLIEELRANEVHLRNYTFAKHIVAKLGSK</sequence>
<dbReference type="PROSITE" id="PS50302">
    <property type="entry name" value="PUM"/>
    <property type="match status" value="6"/>
</dbReference>
<feature type="region of interest" description="Disordered" evidence="3">
    <location>
        <begin position="460"/>
        <end position="503"/>
    </location>
</feature>
<feature type="repeat" description="Pumilio" evidence="2">
    <location>
        <begin position="735"/>
        <end position="770"/>
    </location>
</feature>
<dbReference type="EMBL" id="JALLPJ020001212">
    <property type="protein sequence ID" value="KAL3774033.1"/>
    <property type="molecule type" value="Genomic_DNA"/>
</dbReference>
<proteinExistence type="predicted"/>
<dbReference type="InterPro" id="IPR011989">
    <property type="entry name" value="ARM-like"/>
</dbReference>
<feature type="region of interest" description="Disordered" evidence="3">
    <location>
        <begin position="162"/>
        <end position="290"/>
    </location>
</feature>
<evidence type="ECO:0000256" key="2">
    <source>
        <dbReference type="PROSITE-ProRule" id="PRU00317"/>
    </source>
</evidence>
<feature type="repeat" description="Pumilio" evidence="2">
    <location>
        <begin position="536"/>
        <end position="571"/>
    </location>
</feature>
<dbReference type="Gene3D" id="1.25.10.10">
    <property type="entry name" value="Leucine-rich Repeat Variant"/>
    <property type="match status" value="1"/>
</dbReference>
<evidence type="ECO:0000256" key="3">
    <source>
        <dbReference type="SAM" id="MobiDB-lite"/>
    </source>
</evidence>
<evidence type="ECO:0000313" key="5">
    <source>
        <dbReference type="EMBL" id="KAL3774033.1"/>
    </source>
</evidence>
<feature type="region of interest" description="Disordered" evidence="3">
    <location>
        <begin position="1"/>
        <end position="28"/>
    </location>
</feature>
<feature type="compositionally biased region" description="Polar residues" evidence="3">
    <location>
        <begin position="1"/>
        <end position="13"/>
    </location>
</feature>
<dbReference type="SUPFAM" id="SSF48371">
    <property type="entry name" value="ARM repeat"/>
    <property type="match status" value="1"/>
</dbReference>
<feature type="repeat" description="Pumilio" evidence="2">
    <location>
        <begin position="644"/>
        <end position="679"/>
    </location>
</feature>
<dbReference type="PANTHER" id="PTHR12537">
    <property type="entry name" value="RNA BINDING PROTEIN PUMILIO-RELATED"/>
    <property type="match status" value="1"/>
</dbReference>
<feature type="compositionally biased region" description="Low complexity" evidence="3">
    <location>
        <begin position="239"/>
        <end position="284"/>
    </location>
</feature>
<reference evidence="5 6" key="1">
    <citation type="submission" date="2024-10" db="EMBL/GenBank/DDBJ databases">
        <title>Updated reference genomes for cyclostephanoid diatoms.</title>
        <authorList>
            <person name="Roberts W.R."/>
            <person name="Alverson A.J."/>
        </authorList>
    </citation>
    <scope>NUCLEOTIDE SEQUENCE [LARGE SCALE GENOMIC DNA]</scope>
    <source>
        <strain evidence="5 6">AJA010-31</strain>
    </source>
</reference>
<dbReference type="Pfam" id="PF00806">
    <property type="entry name" value="PUF"/>
    <property type="match status" value="8"/>
</dbReference>
<feature type="compositionally biased region" description="Basic and acidic residues" evidence="3">
    <location>
        <begin position="188"/>
        <end position="200"/>
    </location>
</feature>
<dbReference type="PANTHER" id="PTHR12537:SF12">
    <property type="entry name" value="MATERNAL PROTEIN PUMILIO"/>
    <property type="match status" value="1"/>
</dbReference>
<keyword evidence="1" id="KW-0677">Repeat</keyword>
<dbReference type="SMART" id="SM00025">
    <property type="entry name" value="Pumilio"/>
    <property type="match status" value="8"/>
</dbReference>
<evidence type="ECO:0000256" key="1">
    <source>
        <dbReference type="ARBA" id="ARBA00022737"/>
    </source>
</evidence>
<dbReference type="PROSITE" id="PS50303">
    <property type="entry name" value="PUM_HD"/>
    <property type="match status" value="1"/>
</dbReference>
<feature type="compositionally biased region" description="Low complexity" evidence="3">
    <location>
        <begin position="50"/>
        <end position="67"/>
    </location>
</feature>
<dbReference type="CDD" id="cd07920">
    <property type="entry name" value="Pumilio"/>
    <property type="match status" value="1"/>
</dbReference>
<dbReference type="InterPro" id="IPR001313">
    <property type="entry name" value="Pumilio_RNA-bd_rpt"/>
</dbReference>